<dbReference type="GO" id="GO:0031418">
    <property type="term" value="F:L-ascorbic acid binding"/>
    <property type="evidence" value="ECO:0007669"/>
    <property type="project" value="UniProtKB-KW"/>
</dbReference>
<evidence type="ECO:0000313" key="3">
    <source>
        <dbReference type="EMBL" id="EFC47424.1"/>
    </source>
</evidence>
<dbReference type="GO" id="GO:0008198">
    <property type="term" value="F:ferrous iron binding"/>
    <property type="evidence" value="ECO:0007669"/>
    <property type="project" value="TreeGrafter"/>
</dbReference>
<dbReference type="InParanoid" id="D2V6C7"/>
<dbReference type="VEuPathDB" id="AmoebaDB:NAEGRDRAFT_47029"/>
<dbReference type="AlphaFoldDB" id="D2V6C7"/>
<sequence length="603" mass="69848">MVNCDKCFKDDEETVPATHNCKQCNMNFCDSHTTLHNSANKTKSHTPDVVQLEVAVKNCEKCLKDEQETVPATHFCKSCNASLCQAHLTLHNTSNKTKSHVNDIIQLTSSPLTSFIPFSGAFEHIATLGEQEPVNFQFSRVAAITIDPVNRSLFVSDKNTFLEFDLKTKKLKNQFKEPQNRENKMLNYDPKDDALIYMIHRCSSALIVKTSRDGKMIYWETAVGVVKGITVDRKDGTVYVLQKNGVDFLSPTNGAIVKSLRNDINGKSIFEMQNIDSIGINHDNDLVLIDQYNIIVSNKNGKILKKHTKHSTVLHVRPQFEPVTNRIFCVSSGIVFMNEDGTCVTNFENEKSQKYRFNLFYPENNLLTREESYMEDEDSGQVIQIGQHPFYTLKMIKKEHEKSSIKEHVDMYALTTQIGQYFQRRVVFDEILKKPDESIDDDFFNKVALCKDFENGLPVHLDNHNADSRKLTIVYYTTPYVDNQEEKQQMEKKYKGFQFEERNWEGGLLRVYKPSTKLYINYWETEKEDIEPKFNRAVLFYSDTIVHTVTETKPKANLNQIVNNTEMHPPRTTITTWIHCNDMSFICRDRVLFQRQMIKFFQN</sequence>
<dbReference type="Gene3D" id="2.60.120.620">
    <property type="entry name" value="q2cbj1_9rhob like domain"/>
    <property type="match status" value="1"/>
</dbReference>
<dbReference type="Pfam" id="PF13640">
    <property type="entry name" value="2OG-FeII_Oxy_3"/>
    <property type="match status" value="1"/>
</dbReference>
<evidence type="ECO:0000259" key="2">
    <source>
        <dbReference type="Pfam" id="PF13640"/>
    </source>
</evidence>
<keyword evidence="4" id="KW-1185">Reference proteome</keyword>
<dbReference type="GeneID" id="8861739"/>
<reference evidence="3 4" key="1">
    <citation type="journal article" date="2010" name="Cell">
        <title>The genome of Naegleria gruberi illuminates early eukaryotic versatility.</title>
        <authorList>
            <person name="Fritz-Laylin L.K."/>
            <person name="Prochnik S.E."/>
            <person name="Ginger M.L."/>
            <person name="Dacks J.B."/>
            <person name="Carpenter M.L."/>
            <person name="Field M.C."/>
            <person name="Kuo A."/>
            <person name="Paredez A."/>
            <person name="Chapman J."/>
            <person name="Pham J."/>
            <person name="Shu S."/>
            <person name="Neupane R."/>
            <person name="Cipriano M."/>
            <person name="Mancuso J."/>
            <person name="Tu H."/>
            <person name="Salamov A."/>
            <person name="Lindquist E."/>
            <person name="Shapiro H."/>
            <person name="Lucas S."/>
            <person name="Grigoriev I.V."/>
            <person name="Cande W.Z."/>
            <person name="Fulton C."/>
            <person name="Rokhsar D.S."/>
            <person name="Dawson S.C."/>
        </authorList>
    </citation>
    <scope>NUCLEOTIDE SEQUENCE [LARGE SCALE GENOMIC DNA]</scope>
    <source>
        <strain evidence="3 4">NEG-M</strain>
    </source>
</reference>
<dbReference type="GO" id="GO:0031543">
    <property type="term" value="F:peptidyl-proline dioxygenase activity"/>
    <property type="evidence" value="ECO:0007669"/>
    <property type="project" value="TreeGrafter"/>
</dbReference>
<dbReference type="Proteomes" id="UP000006671">
    <property type="component" value="Unassembled WGS sequence"/>
</dbReference>
<feature type="domain" description="Prolyl 4-hydroxylase alpha subunit Fe(2+) 2OG dioxygenase" evidence="2">
    <location>
        <begin position="456"/>
        <end position="579"/>
    </location>
</feature>
<dbReference type="CDD" id="cd19757">
    <property type="entry name" value="Bbox1"/>
    <property type="match status" value="1"/>
</dbReference>
<evidence type="ECO:0000256" key="1">
    <source>
        <dbReference type="ARBA" id="ARBA00022896"/>
    </source>
</evidence>
<proteinExistence type="predicted"/>
<dbReference type="PANTHER" id="PTHR12907:SF26">
    <property type="entry name" value="HIF PROLYL HYDROXYLASE, ISOFORM C"/>
    <property type="match status" value="1"/>
</dbReference>
<dbReference type="PANTHER" id="PTHR12907">
    <property type="entry name" value="EGL NINE HOMOLOG-RELATED"/>
    <property type="match status" value="1"/>
</dbReference>
<gene>
    <name evidence="3" type="ORF">NAEGRDRAFT_47029</name>
</gene>
<dbReference type="KEGG" id="ngr:NAEGRDRAFT_47029"/>
<evidence type="ECO:0000313" key="4">
    <source>
        <dbReference type="Proteomes" id="UP000006671"/>
    </source>
</evidence>
<dbReference type="InterPro" id="IPR044862">
    <property type="entry name" value="Pro_4_hyd_alph_FE2OG_OXY"/>
</dbReference>
<organism evidence="4">
    <name type="scientific">Naegleria gruberi</name>
    <name type="common">Amoeba</name>
    <dbReference type="NCBI Taxonomy" id="5762"/>
    <lineage>
        <taxon>Eukaryota</taxon>
        <taxon>Discoba</taxon>
        <taxon>Heterolobosea</taxon>
        <taxon>Tetramitia</taxon>
        <taxon>Eutetramitia</taxon>
        <taxon>Vahlkampfiidae</taxon>
        <taxon>Naegleria</taxon>
    </lineage>
</organism>
<name>D2V6C7_NAEGR</name>
<dbReference type="EMBL" id="GG738854">
    <property type="protein sequence ID" value="EFC47424.1"/>
    <property type="molecule type" value="Genomic_DNA"/>
</dbReference>
<dbReference type="RefSeq" id="XP_002680168.1">
    <property type="nucleotide sequence ID" value="XM_002680122.1"/>
</dbReference>
<dbReference type="InterPro" id="IPR051559">
    <property type="entry name" value="HIF_prolyl_hydroxylases"/>
</dbReference>
<keyword evidence="1" id="KW-0847">Vitamin C</keyword>
<accession>D2V6C7</accession>
<dbReference type="SUPFAM" id="SSF63829">
    <property type="entry name" value="Calcium-dependent phosphotriesterase"/>
    <property type="match status" value="1"/>
</dbReference>
<dbReference type="OrthoDB" id="9049620at2759"/>
<dbReference type="GO" id="GO:0071456">
    <property type="term" value="P:cellular response to hypoxia"/>
    <property type="evidence" value="ECO:0007669"/>
    <property type="project" value="TreeGrafter"/>
</dbReference>
<protein>
    <submittedName>
        <fullName evidence="3">Predicted protein</fullName>
    </submittedName>
</protein>